<dbReference type="EMBL" id="JAOPJF010000010">
    <property type="protein sequence ID" value="KAK1147791.1"/>
    <property type="molecule type" value="Genomic_DNA"/>
</dbReference>
<protein>
    <submittedName>
        <fullName evidence="1">Uncharacterized protein</fullName>
    </submittedName>
</protein>
<dbReference type="Proteomes" id="UP001177260">
    <property type="component" value="Unassembled WGS sequence"/>
</dbReference>
<reference evidence="1 2" key="1">
    <citation type="journal article" date="2023" name="ACS Omega">
        <title>Identification of the Neoaspergillic Acid Biosynthesis Gene Cluster by Establishing an In Vitro CRISPR-Ribonucleoprotein Genetic System in Aspergillus melleus.</title>
        <authorList>
            <person name="Yuan B."/>
            <person name="Grau M.F."/>
            <person name="Murata R.M."/>
            <person name="Torok T."/>
            <person name="Venkateswaran K."/>
            <person name="Stajich J.E."/>
            <person name="Wang C.C.C."/>
        </authorList>
    </citation>
    <scope>NUCLEOTIDE SEQUENCE [LARGE SCALE GENOMIC DNA]</scope>
    <source>
        <strain evidence="1 2">IMV 1140</strain>
    </source>
</reference>
<keyword evidence="2" id="KW-1185">Reference proteome</keyword>
<gene>
    <name evidence="1" type="ORF">N8T08_000304</name>
</gene>
<evidence type="ECO:0000313" key="1">
    <source>
        <dbReference type="EMBL" id="KAK1147791.1"/>
    </source>
</evidence>
<proteinExistence type="predicted"/>
<accession>A0ACC3BB55</accession>
<evidence type="ECO:0000313" key="2">
    <source>
        <dbReference type="Proteomes" id="UP001177260"/>
    </source>
</evidence>
<organism evidence="1 2">
    <name type="scientific">Aspergillus melleus</name>
    <dbReference type="NCBI Taxonomy" id="138277"/>
    <lineage>
        <taxon>Eukaryota</taxon>
        <taxon>Fungi</taxon>
        <taxon>Dikarya</taxon>
        <taxon>Ascomycota</taxon>
        <taxon>Pezizomycotina</taxon>
        <taxon>Eurotiomycetes</taxon>
        <taxon>Eurotiomycetidae</taxon>
        <taxon>Eurotiales</taxon>
        <taxon>Aspergillaceae</taxon>
        <taxon>Aspergillus</taxon>
        <taxon>Aspergillus subgen. Circumdati</taxon>
    </lineage>
</organism>
<sequence length="539" mass="60510">METANQLAAELNSASRSASKPTVSAQRKETYKATAKRPQQPFSPFGTSEWAETMKTSMATCSKTRDLHNTRAEVVWTPGLQYDKKDCENWPYAGTQADPKDKARPPAYTKLSDYWVAKLVANDPRTTYSERGTLWRWDFTVNGEPKRTRHPRGDPVIVKKGDALYIPVVRHYYLLCGEQLAARFPWLINICPSSGAKLWAGLFALPSSSSRDLDFVALKITPNFPAKLTYAYEGKARIEFGPNNDIVCVQSDLPPIQPRERTGSSESVIETSIKKDTSGESGSPRAEIPAQSVSNHAQSTVPDRHPVSPLFGQSERAASSLPIAYKKASPSRHSAITTPVPTRVHPSTSFGQVQSLYYSQPADVTMNAGMGNNAPNPQNSIFRSDDPSQEFIDARTSMNDALAKLDTIQNKLNIYKFRLHVMERNYAKEQKNNAELRAQLATAMNTIDHLMGSHRDNTAVRPALGYQSYRPDPRPCENQLRRRRGAASSPPRGPRDEPRGPRSQRSPSPRRTGSPFDDRRNRRDSRERDWFTFVNNRWD</sequence>
<comment type="caution">
    <text evidence="1">The sequence shown here is derived from an EMBL/GenBank/DDBJ whole genome shotgun (WGS) entry which is preliminary data.</text>
</comment>
<name>A0ACC3BB55_9EURO</name>